<protein>
    <submittedName>
        <fullName evidence="3">Deoxyguanosinetriphosphate triphosphohydrolase-like protein</fullName>
    </submittedName>
</protein>
<sequence>MTVREKFEQREVDFLSPFATKSRDAMREMPESPCLFRTAFQRDRDRIIHSKSFRRLKHKTQVYISPGDHYRMRMTHSLEVAQISRTVARGLVLNEDLTEAIALGHDVGHTPFGHSGEDALREVLGHFDHNEQSLRVLEHVEKDGAGLNLTVQVKNGILNHTGSQKPFTLEGNIVRICDRVAYLCHDYDDGIRAGMLKAQDLPQNVVRTFGVHPSSMITAMVADMITQSDGVNEIRMSQPITDAMNEFRHFMFETVYRSPQLEQERKKAKHVIKKLFEYFYTNPDKLPREFQERIERWSLETIVVDYVAGLSDLYAIHLFKNLFIPSTWGGS</sequence>
<accession>F7NKY6</accession>
<name>F7NKY6_9FIRM</name>
<dbReference type="CDD" id="cd00077">
    <property type="entry name" value="HDc"/>
    <property type="match status" value="1"/>
</dbReference>
<dbReference type="GO" id="GO:0016793">
    <property type="term" value="F:triphosphoric monoester hydrolase activity"/>
    <property type="evidence" value="ECO:0007669"/>
    <property type="project" value="InterPro"/>
</dbReference>
<dbReference type="NCBIfam" id="TIGR01353">
    <property type="entry name" value="dGTP_triPase"/>
    <property type="match status" value="1"/>
</dbReference>
<dbReference type="InterPro" id="IPR051094">
    <property type="entry name" value="Diverse_Catalytic_Enzymes"/>
</dbReference>
<dbReference type="Proteomes" id="UP000003240">
    <property type="component" value="Unassembled WGS sequence"/>
</dbReference>
<evidence type="ECO:0000256" key="1">
    <source>
        <dbReference type="ARBA" id="ARBA00022801"/>
    </source>
</evidence>
<dbReference type="Pfam" id="PF13286">
    <property type="entry name" value="HD_assoc"/>
    <property type="match status" value="1"/>
</dbReference>
<organism evidence="3 4">
    <name type="scientific">Acetonema longum DSM 6540</name>
    <dbReference type="NCBI Taxonomy" id="1009370"/>
    <lineage>
        <taxon>Bacteria</taxon>
        <taxon>Bacillati</taxon>
        <taxon>Bacillota</taxon>
        <taxon>Negativicutes</taxon>
        <taxon>Acetonemataceae</taxon>
        <taxon>Acetonema</taxon>
    </lineage>
</organism>
<dbReference type="SUPFAM" id="SSF109604">
    <property type="entry name" value="HD-domain/PDEase-like"/>
    <property type="match status" value="1"/>
</dbReference>
<dbReference type="PANTHER" id="PTHR35795">
    <property type="entry name" value="SLR1885 PROTEIN"/>
    <property type="match status" value="1"/>
</dbReference>
<dbReference type="eggNOG" id="COG0232">
    <property type="taxonomic scope" value="Bacteria"/>
</dbReference>
<gene>
    <name evidence="3" type="ORF">ALO_13774</name>
</gene>
<dbReference type="PANTHER" id="PTHR35795:SF1">
    <property type="entry name" value="BIS(5'-NUCLEOSYL)-TETRAPHOSPHATASE, SYMMETRICAL"/>
    <property type="match status" value="1"/>
</dbReference>
<dbReference type="PROSITE" id="PS51831">
    <property type="entry name" value="HD"/>
    <property type="match status" value="1"/>
</dbReference>
<comment type="caution">
    <text evidence="3">The sequence shown here is derived from an EMBL/GenBank/DDBJ whole genome shotgun (WGS) entry which is preliminary data.</text>
</comment>
<dbReference type="InterPro" id="IPR003607">
    <property type="entry name" value="HD/PDEase_dom"/>
</dbReference>
<dbReference type="Gene3D" id="1.10.3210.10">
    <property type="entry name" value="Hypothetical protein af1432"/>
    <property type="match status" value="1"/>
</dbReference>
<proteinExistence type="predicted"/>
<dbReference type="AlphaFoldDB" id="F7NKY6"/>
<evidence type="ECO:0000313" key="4">
    <source>
        <dbReference type="Proteomes" id="UP000003240"/>
    </source>
</evidence>
<reference evidence="3 4" key="1">
    <citation type="journal article" date="2011" name="EMBO J.">
        <title>Structural diversity of bacterial flagellar motors.</title>
        <authorList>
            <person name="Chen S."/>
            <person name="Beeby M."/>
            <person name="Murphy G.E."/>
            <person name="Leadbetter J.R."/>
            <person name="Hendrixson D.R."/>
            <person name="Briegel A."/>
            <person name="Li Z."/>
            <person name="Shi J."/>
            <person name="Tocheva E.I."/>
            <person name="Muller A."/>
            <person name="Dobro M.J."/>
            <person name="Jensen G.J."/>
        </authorList>
    </citation>
    <scope>NUCLEOTIDE SEQUENCE [LARGE SCALE GENOMIC DNA]</scope>
    <source>
        <strain evidence="3 4">DSM 6540</strain>
    </source>
</reference>
<keyword evidence="4" id="KW-1185">Reference proteome</keyword>
<dbReference type="EMBL" id="AFGF01000121">
    <property type="protein sequence ID" value="EGO63329.1"/>
    <property type="molecule type" value="Genomic_DNA"/>
</dbReference>
<dbReference type="SMART" id="SM00471">
    <property type="entry name" value="HDc"/>
    <property type="match status" value="1"/>
</dbReference>
<keyword evidence="1 3" id="KW-0378">Hydrolase</keyword>
<dbReference type="InterPro" id="IPR006674">
    <property type="entry name" value="HD_domain"/>
</dbReference>
<dbReference type="InterPro" id="IPR006261">
    <property type="entry name" value="dGTPase"/>
</dbReference>
<dbReference type="InterPro" id="IPR026875">
    <property type="entry name" value="PHydrolase_assoc_dom"/>
</dbReference>
<evidence type="ECO:0000259" key="2">
    <source>
        <dbReference type="PROSITE" id="PS51831"/>
    </source>
</evidence>
<evidence type="ECO:0000313" key="3">
    <source>
        <dbReference type="EMBL" id="EGO63329.1"/>
    </source>
</evidence>
<dbReference type="OrthoDB" id="9803619at2"/>
<feature type="domain" description="HD" evidence="2">
    <location>
        <begin position="73"/>
        <end position="183"/>
    </location>
</feature>
<dbReference type="RefSeq" id="WP_004096713.1">
    <property type="nucleotide sequence ID" value="NZ_AFGF01000121.1"/>
</dbReference>
<dbReference type="Pfam" id="PF01966">
    <property type="entry name" value="HD"/>
    <property type="match status" value="1"/>
</dbReference>
<dbReference type="STRING" id="1009370.ALO_13774"/>
<dbReference type="NCBIfam" id="NF002327">
    <property type="entry name" value="PRK01286.1-2"/>
    <property type="match status" value="1"/>
</dbReference>